<dbReference type="EMBL" id="CAMXCT020000046">
    <property type="protein sequence ID" value="CAL1126346.1"/>
    <property type="molecule type" value="Genomic_DNA"/>
</dbReference>
<accession>A0A9P1BJY4</accession>
<dbReference type="EMBL" id="CAMXCT010000046">
    <property type="protein sequence ID" value="CAI3972971.1"/>
    <property type="molecule type" value="Genomic_DNA"/>
</dbReference>
<feature type="region of interest" description="Disordered" evidence="1">
    <location>
        <begin position="1"/>
        <end position="30"/>
    </location>
</feature>
<reference evidence="2" key="1">
    <citation type="submission" date="2022-10" db="EMBL/GenBank/DDBJ databases">
        <authorList>
            <person name="Chen Y."/>
            <person name="Dougan E. K."/>
            <person name="Chan C."/>
            <person name="Rhodes N."/>
            <person name="Thang M."/>
        </authorList>
    </citation>
    <scope>NUCLEOTIDE SEQUENCE</scope>
</reference>
<feature type="region of interest" description="Disordered" evidence="1">
    <location>
        <begin position="46"/>
        <end position="81"/>
    </location>
</feature>
<keyword evidence="4" id="KW-1185">Reference proteome</keyword>
<feature type="compositionally biased region" description="Basic and acidic residues" evidence="1">
    <location>
        <begin position="53"/>
        <end position="71"/>
    </location>
</feature>
<gene>
    <name evidence="2" type="ORF">C1SCF055_LOCUS1503</name>
</gene>
<dbReference type="Proteomes" id="UP001152797">
    <property type="component" value="Unassembled WGS sequence"/>
</dbReference>
<dbReference type="EMBL" id="CAMXCT030000046">
    <property type="protein sequence ID" value="CAL4760283.1"/>
    <property type="molecule type" value="Genomic_DNA"/>
</dbReference>
<evidence type="ECO:0000313" key="2">
    <source>
        <dbReference type="EMBL" id="CAI3972971.1"/>
    </source>
</evidence>
<feature type="compositionally biased region" description="Low complexity" evidence="1">
    <location>
        <begin position="234"/>
        <end position="250"/>
    </location>
</feature>
<dbReference type="AlphaFoldDB" id="A0A9P1BJY4"/>
<reference evidence="3 4" key="2">
    <citation type="submission" date="2024-05" db="EMBL/GenBank/DDBJ databases">
        <authorList>
            <person name="Chen Y."/>
            <person name="Shah S."/>
            <person name="Dougan E. K."/>
            <person name="Thang M."/>
            <person name="Chan C."/>
        </authorList>
    </citation>
    <scope>NUCLEOTIDE SEQUENCE [LARGE SCALE GENOMIC DNA]</scope>
</reference>
<proteinExistence type="predicted"/>
<feature type="region of interest" description="Disordered" evidence="1">
    <location>
        <begin position="173"/>
        <end position="250"/>
    </location>
</feature>
<evidence type="ECO:0000256" key="1">
    <source>
        <dbReference type="SAM" id="MobiDB-lite"/>
    </source>
</evidence>
<feature type="compositionally biased region" description="Basic and acidic residues" evidence="1">
    <location>
        <begin position="173"/>
        <end position="232"/>
    </location>
</feature>
<comment type="caution">
    <text evidence="2">The sequence shown here is derived from an EMBL/GenBank/DDBJ whole genome shotgun (WGS) entry which is preliminary data.</text>
</comment>
<name>A0A9P1BJY4_9DINO</name>
<organism evidence="2">
    <name type="scientific">Cladocopium goreaui</name>
    <dbReference type="NCBI Taxonomy" id="2562237"/>
    <lineage>
        <taxon>Eukaryota</taxon>
        <taxon>Sar</taxon>
        <taxon>Alveolata</taxon>
        <taxon>Dinophyceae</taxon>
        <taxon>Suessiales</taxon>
        <taxon>Symbiodiniaceae</taxon>
        <taxon>Cladocopium</taxon>
    </lineage>
</organism>
<sequence>MKRIDNDTWWRTGNVENETGAGPGVGDRRNEWNQFIDSARLQSILPPEAILGPRKDEPKDETKDEPKKETVENNENNQGSFEQIGGFIATAPTWAEICEPHECLAWAVVYEENPDYQSALQQFPPPLGLEQQLRPVGEIRGVLTLATGTAAMDAAGDGSADPFAPACIPRFAGERNAQKGSTPEKDTDTAKIKPHCTDPPKDEPKDEPKGKPKDEPKGEPDEPKDEPKKETIENNEGNENNENIESGALF</sequence>
<evidence type="ECO:0000313" key="3">
    <source>
        <dbReference type="EMBL" id="CAL4760283.1"/>
    </source>
</evidence>
<protein>
    <submittedName>
        <fullName evidence="2">Uncharacterized protein</fullName>
    </submittedName>
</protein>
<evidence type="ECO:0000313" key="4">
    <source>
        <dbReference type="Proteomes" id="UP001152797"/>
    </source>
</evidence>